<evidence type="ECO:0000256" key="2">
    <source>
        <dbReference type="ARBA" id="ARBA00012662"/>
    </source>
</evidence>
<dbReference type="PANTHER" id="PTHR10030">
    <property type="entry name" value="ALPHA-L-FUCOSIDASE"/>
    <property type="match status" value="1"/>
</dbReference>
<name>A0A133UMM6_9EURY</name>
<dbReference type="GO" id="GO:0016139">
    <property type="term" value="P:glycoside catabolic process"/>
    <property type="evidence" value="ECO:0007669"/>
    <property type="project" value="TreeGrafter"/>
</dbReference>
<evidence type="ECO:0000256" key="1">
    <source>
        <dbReference type="ARBA" id="ARBA00007951"/>
    </source>
</evidence>
<dbReference type="Gene3D" id="3.20.20.80">
    <property type="entry name" value="Glycosidases"/>
    <property type="match status" value="1"/>
</dbReference>
<dbReference type="EC" id="3.2.1.51" evidence="2"/>
<dbReference type="GO" id="GO:0006004">
    <property type="term" value="P:fucose metabolic process"/>
    <property type="evidence" value="ECO:0007669"/>
    <property type="project" value="TreeGrafter"/>
</dbReference>
<evidence type="ECO:0000313" key="9">
    <source>
        <dbReference type="EMBL" id="KXA95356.1"/>
    </source>
</evidence>
<feature type="domain" description="Glycoside hydrolase family 29 N-terminal" evidence="8">
    <location>
        <begin position="288"/>
        <end position="345"/>
    </location>
</feature>
<dbReference type="Pfam" id="PF01120">
    <property type="entry name" value="Alpha_L_fucos"/>
    <property type="match status" value="2"/>
</dbReference>
<dbReference type="PANTHER" id="PTHR10030:SF37">
    <property type="entry name" value="ALPHA-L-FUCOSIDASE-RELATED"/>
    <property type="match status" value="1"/>
</dbReference>
<keyword evidence="10" id="KW-1185">Reference proteome</keyword>
<dbReference type="AlphaFoldDB" id="A0A133UMM6"/>
<accession>A0A133UMM6</accession>
<feature type="domain" description="Glycoside hydrolase family 29 N-terminal" evidence="8">
    <location>
        <begin position="248"/>
        <end position="278"/>
    </location>
</feature>
<feature type="transmembrane region" description="Helical" evidence="7">
    <location>
        <begin position="123"/>
        <end position="141"/>
    </location>
</feature>
<reference evidence="9 10" key="1">
    <citation type="journal article" date="2016" name="Sci. Rep.">
        <title>Metabolic traits of an uncultured archaeal lineage -MSBL1- from brine pools of the Red Sea.</title>
        <authorList>
            <person name="Mwirichia R."/>
            <person name="Alam I."/>
            <person name="Rashid M."/>
            <person name="Vinu M."/>
            <person name="Ba-Alawi W."/>
            <person name="Anthony Kamau A."/>
            <person name="Kamanda Ngugi D."/>
            <person name="Goker M."/>
            <person name="Klenk H.P."/>
            <person name="Bajic V."/>
            <person name="Stingl U."/>
        </authorList>
    </citation>
    <scope>NUCLEOTIDE SEQUENCE [LARGE SCALE GENOMIC DNA]</scope>
    <source>
        <strain evidence="9">SCGC-AAA259E19</strain>
    </source>
</reference>
<comment type="similarity">
    <text evidence="1">Belongs to the glycosyl hydrolase 29 family.</text>
</comment>
<evidence type="ECO:0000259" key="8">
    <source>
        <dbReference type="Pfam" id="PF01120"/>
    </source>
</evidence>
<protein>
    <recommendedName>
        <fullName evidence="2">alpha-L-fucosidase</fullName>
        <ecNumber evidence="2">3.2.1.51</ecNumber>
    </recommendedName>
</protein>
<gene>
    <name evidence="9" type="ORF">AKJ65_01950</name>
</gene>
<evidence type="ECO:0000256" key="4">
    <source>
        <dbReference type="ARBA" id="ARBA00022801"/>
    </source>
</evidence>
<dbReference type="InterPro" id="IPR000933">
    <property type="entry name" value="Glyco_hydro_29"/>
</dbReference>
<dbReference type="GO" id="GO:0005764">
    <property type="term" value="C:lysosome"/>
    <property type="evidence" value="ECO:0007669"/>
    <property type="project" value="TreeGrafter"/>
</dbReference>
<evidence type="ECO:0000256" key="6">
    <source>
        <dbReference type="SAM" id="MobiDB-lite"/>
    </source>
</evidence>
<evidence type="ECO:0000256" key="5">
    <source>
        <dbReference type="ARBA" id="ARBA00023295"/>
    </source>
</evidence>
<keyword evidence="7" id="KW-1133">Transmembrane helix</keyword>
<feature type="compositionally biased region" description="Basic and acidic residues" evidence="6">
    <location>
        <begin position="61"/>
        <end position="71"/>
    </location>
</feature>
<organism evidence="9 10">
    <name type="scientific">candidate division MSBL1 archaeon SCGC-AAA259E19</name>
    <dbReference type="NCBI Taxonomy" id="1698264"/>
    <lineage>
        <taxon>Archaea</taxon>
        <taxon>Methanobacteriati</taxon>
        <taxon>Methanobacteriota</taxon>
        <taxon>candidate division MSBL1</taxon>
    </lineage>
</organism>
<keyword evidence="5" id="KW-0326">Glycosidase</keyword>
<dbReference type="Proteomes" id="UP000070284">
    <property type="component" value="Unassembled WGS sequence"/>
</dbReference>
<keyword evidence="3" id="KW-0732">Signal</keyword>
<keyword evidence="7" id="KW-0812">Transmembrane</keyword>
<comment type="caution">
    <text evidence="9">The sequence shown here is derived from an EMBL/GenBank/DDBJ whole genome shotgun (WGS) entry which is preliminary data.</text>
</comment>
<dbReference type="GO" id="GO:0004560">
    <property type="term" value="F:alpha-L-fucosidase activity"/>
    <property type="evidence" value="ECO:0007669"/>
    <property type="project" value="InterPro"/>
</dbReference>
<evidence type="ECO:0000313" key="10">
    <source>
        <dbReference type="Proteomes" id="UP000070284"/>
    </source>
</evidence>
<keyword evidence="7" id="KW-0472">Membrane</keyword>
<evidence type="ECO:0000256" key="7">
    <source>
        <dbReference type="SAM" id="Phobius"/>
    </source>
</evidence>
<dbReference type="Gene3D" id="2.60.40.10">
    <property type="entry name" value="Immunoglobulins"/>
    <property type="match status" value="1"/>
</dbReference>
<proteinExistence type="inferred from homology"/>
<sequence>MVDDKNILAELEEYIGEEKKEEETFREFIERLESDYDVELGRVLDCLEQKIYASREPSQAQRKEARKELETLKGAVEEAEEKGKEEPRPPKKEVEKEKPKAAFPEKVGSKKPEGEDWLTKKKIGAGVIITVAILAGIGLYITTRPQAEFQFSNLQIYPKKAYPGQTVTVLVEVKNTGDLKGNPVCQLKIDGQSFGQKEIKLPPNQSRKVRFSIHTSPLKRGENHAVEVRAIGGGGDVSSGFANFRLSEEEHYESWDSIDSHQLPEWYDNAKLGIFIHFRTDGPYTEAPENYRAEEWVKLIKNAGAKYFVFTAKHVGGWVNWPSEFTTYGADNFYGPHDIVTPLVLNFHTASFVC</sequence>
<dbReference type="InterPro" id="IPR017853">
    <property type="entry name" value="GH"/>
</dbReference>
<feature type="region of interest" description="Disordered" evidence="6">
    <location>
        <begin position="55"/>
        <end position="113"/>
    </location>
</feature>
<dbReference type="InterPro" id="IPR013783">
    <property type="entry name" value="Ig-like_fold"/>
</dbReference>
<keyword evidence="4" id="KW-0378">Hydrolase</keyword>
<evidence type="ECO:0000256" key="3">
    <source>
        <dbReference type="ARBA" id="ARBA00022729"/>
    </source>
</evidence>
<feature type="compositionally biased region" description="Basic and acidic residues" evidence="6">
    <location>
        <begin position="81"/>
        <end position="100"/>
    </location>
</feature>
<dbReference type="SUPFAM" id="SSF51445">
    <property type="entry name" value="(Trans)glycosidases"/>
    <property type="match status" value="1"/>
</dbReference>
<dbReference type="EMBL" id="LHXO01000017">
    <property type="protein sequence ID" value="KXA95356.1"/>
    <property type="molecule type" value="Genomic_DNA"/>
</dbReference>
<dbReference type="InterPro" id="IPR057739">
    <property type="entry name" value="Glyco_hydro_29_N"/>
</dbReference>